<reference evidence="1 2" key="1">
    <citation type="submission" date="2024-05" db="EMBL/GenBank/DDBJ databases">
        <authorList>
            <person name="Park S."/>
        </authorList>
    </citation>
    <scope>NUCLEOTIDE SEQUENCE [LARGE SCALE GENOMIC DNA]</scope>
    <source>
        <strain evidence="1 2">DGU5</strain>
    </source>
</reference>
<dbReference type="Proteomes" id="UP001484535">
    <property type="component" value="Unassembled WGS sequence"/>
</dbReference>
<sequence length="146" mass="15469">MMLTSLLFRRRARHVFGSRLRRDSFFASGPCNTCHTLGLAGLAALTLAGCGSASGDELAEGAVMVECAVVGAASFAPDCSMELREDSDGRTAILRHPDGGFRRFQLGVPGEGLITADGMEQAEVVPGEGIVEVRVGADRYRLPMKP</sequence>
<gene>
    <name evidence="1" type="ORF">ABDJ38_04120</name>
</gene>
<dbReference type="EMBL" id="JBDLBR010000001">
    <property type="protein sequence ID" value="MEN7536353.1"/>
    <property type="molecule type" value="Genomic_DNA"/>
</dbReference>
<protein>
    <recommendedName>
        <fullName evidence="3">Lipoprotein</fullName>
    </recommendedName>
</protein>
<evidence type="ECO:0000313" key="1">
    <source>
        <dbReference type="EMBL" id="MEN7536353.1"/>
    </source>
</evidence>
<keyword evidence="2" id="KW-1185">Reference proteome</keyword>
<comment type="caution">
    <text evidence="1">The sequence shown here is derived from an EMBL/GenBank/DDBJ whole genome shotgun (WGS) entry which is preliminary data.</text>
</comment>
<name>A0ABV0CU02_9SPHN</name>
<organism evidence="1 2">
    <name type="scientific">Aurantiacibacter flavus</name>
    <dbReference type="NCBI Taxonomy" id="3145232"/>
    <lineage>
        <taxon>Bacteria</taxon>
        <taxon>Pseudomonadati</taxon>
        <taxon>Pseudomonadota</taxon>
        <taxon>Alphaproteobacteria</taxon>
        <taxon>Sphingomonadales</taxon>
        <taxon>Erythrobacteraceae</taxon>
        <taxon>Aurantiacibacter</taxon>
    </lineage>
</organism>
<proteinExistence type="predicted"/>
<accession>A0ABV0CU02</accession>
<evidence type="ECO:0008006" key="3">
    <source>
        <dbReference type="Google" id="ProtNLM"/>
    </source>
</evidence>
<dbReference type="RefSeq" id="WP_346783790.1">
    <property type="nucleotide sequence ID" value="NZ_JBDLBR010000001.1"/>
</dbReference>
<evidence type="ECO:0000313" key="2">
    <source>
        <dbReference type="Proteomes" id="UP001484535"/>
    </source>
</evidence>